<dbReference type="SUPFAM" id="SSF51338">
    <property type="entry name" value="Composite domain of metallo-dependent hydrolases"/>
    <property type="match status" value="1"/>
</dbReference>
<dbReference type="Gene3D" id="3.20.20.140">
    <property type="entry name" value="Metal-dependent hydrolases"/>
    <property type="match status" value="1"/>
</dbReference>
<dbReference type="PANTHER" id="PTHR43794">
    <property type="entry name" value="AMINOHYDROLASE SSNA-RELATED"/>
    <property type="match status" value="1"/>
</dbReference>
<comment type="cofactor">
    <cofactor evidence="4">
        <name>Zn(2+)</name>
        <dbReference type="ChEBI" id="CHEBI:29105"/>
    </cofactor>
    <text evidence="4">Binds 1 zinc ion per subunit.</text>
</comment>
<comment type="catalytic activity">
    <reaction evidence="4">
        <text>S-methyl-5'-thioadenosine + H2O + H(+) = S-methyl-5'-thioinosine + NH4(+)</text>
        <dbReference type="Rhea" id="RHEA:25025"/>
        <dbReference type="ChEBI" id="CHEBI:15377"/>
        <dbReference type="ChEBI" id="CHEBI:15378"/>
        <dbReference type="ChEBI" id="CHEBI:17509"/>
        <dbReference type="ChEBI" id="CHEBI:28938"/>
        <dbReference type="ChEBI" id="CHEBI:48595"/>
        <dbReference type="EC" id="3.5.4.31"/>
    </reaction>
</comment>
<name>A0A6L5XLW7_9BACT</name>
<comment type="caution">
    <text evidence="4">Lacks conserved residue(s) required for the propagation of feature annotation.</text>
</comment>
<feature type="binding site" evidence="4">
    <location>
        <position position="217"/>
    </location>
    <ligand>
        <name>Zn(2+)</name>
        <dbReference type="ChEBI" id="CHEBI:29105"/>
    </ligand>
</feature>
<evidence type="ECO:0000256" key="3">
    <source>
        <dbReference type="ARBA" id="ARBA00022833"/>
    </source>
</evidence>
<feature type="binding site" evidence="4">
    <location>
        <position position="305"/>
    </location>
    <ligand>
        <name>substrate</name>
    </ligand>
</feature>
<dbReference type="SUPFAM" id="SSF51556">
    <property type="entry name" value="Metallo-dependent hydrolases"/>
    <property type="match status" value="1"/>
</dbReference>
<organism evidence="6 7">
    <name type="scientific">Desulfovibrio porci</name>
    <dbReference type="NCBI Taxonomy" id="2605782"/>
    <lineage>
        <taxon>Bacteria</taxon>
        <taxon>Pseudomonadati</taxon>
        <taxon>Thermodesulfobacteriota</taxon>
        <taxon>Desulfovibrionia</taxon>
        <taxon>Desulfovibrionales</taxon>
        <taxon>Desulfovibrionaceae</taxon>
        <taxon>Desulfovibrio</taxon>
    </lineage>
</organism>
<dbReference type="GO" id="GO:0046872">
    <property type="term" value="F:metal ion binding"/>
    <property type="evidence" value="ECO:0007669"/>
    <property type="project" value="UniProtKB-KW"/>
</dbReference>
<comment type="caution">
    <text evidence="6">The sequence shown here is derived from an EMBL/GenBank/DDBJ whole genome shotgun (WGS) entry which is preliminary data.</text>
</comment>
<dbReference type="EMBL" id="VUMH01000008">
    <property type="protein sequence ID" value="MSS28156.1"/>
    <property type="molecule type" value="Genomic_DNA"/>
</dbReference>
<dbReference type="GO" id="GO:0050270">
    <property type="term" value="F:S-adenosylhomocysteine deaminase activity"/>
    <property type="evidence" value="ECO:0007669"/>
    <property type="project" value="UniProtKB-UniRule"/>
</dbReference>
<feature type="domain" description="Amidohydrolase-related" evidence="5">
    <location>
        <begin position="60"/>
        <end position="407"/>
    </location>
</feature>
<keyword evidence="2 4" id="KW-0378">Hydrolase</keyword>
<evidence type="ECO:0000256" key="1">
    <source>
        <dbReference type="ARBA" id="ARBA00022723"/>
    </source>
</evidence>
<dbReference type="CDD" id="cd01298">
    <property type="entry name" value="ATZ_TRZ_like"/>
    <property type="match status" value="1"/>
</dbReference>
<keyword evidence="7" id="KW-1185">Reference proteome</keyword>
<dbReference type="InterPro" id="IPR050287">
    <property type="entry name" value="MTA/SAH_deaminase"/>
</dbReference>
<dbReference type="InterPro" id="IPR006680">
    <property type="entry name" value="Amidohydro-rel"/>
</dbReference>
<dbReference type="Gene3D" id="2.30.40.10">
    <property type="entry name" value="Urease, subunit C, domain 1"/>
    <property type="match status" value="1"/>
</dbReference>
<dbReference type="PANTHER" id="PTHR43794:SF11">
    <property type="entry name" value="AMIDOHYDROLASE-RELATED DOMAIN-CONTAINING PROTEIN"/>
    <property type="match status" value="1"/>
</dbReference>
<feature type="binding site" evidence="4">
    <location>
        <position position="190"/>
    </location>
    <ligand>
        <name>substrate</name>
    </ligand>
</feature>
<comment type="similarity">
    <text evidence="4">Belongs to the metallo-dependent hydrolases superfamily. MTA/SAH deaminase family.</text>
</comment>
<proteinExistence type="inferred from homology"/>
<dbReference type="Pfam" id="PF01979">
    <property type="entry name" value="Amidohydro_1"/>
    <property type="match status" value="1"/>
</dbReference>
<accession>A0A6L5XLW7</accession>
<dbReference type="Proteomes" id="UP000477488">
    <property type="component" value="Unassembled WGS sequence"/>
</dbReference>
<keyword evidence="1 4" id="KW-0479">Metal-binding</keyword>
<dbReference type="InterPro" id="IPR011059">
    <property type="entry name" value="Metal-dep_hydrolase_composite"/>
</dbReference>
<reference evidence="6 7" key="1">
    <citation type="submission" date="2019-09" db="EMBL/GenBank/DDBJ databases">
        <title>In-depth cultivation of the pig gut microbiome towards novel bacterial diversity and tailored functional studies.</title>
        <authorList>
            <person name="Wylensek D."/>
            <person name="Hitch T.C.A."/>
            <person name="Clavel T."/>
        </authorList>
    </citation>
    <scope>NUCLEOTIDE SEQUENCE [LARGE SCALE GENOMIC DNA]</scope>
    <source>
        <strain evidence="6 7">PG-178-WT-4</strain>
    </source>
</reference>
<protein>
    <recommendedName>
        <fullName evidence="4">5-methylthioadenosine/S-adenosylhomocysteine deaminase</fullName>
        <shortName evidence="4">MTA/SAH deaminase</shortName>
        <ecNumber evidence="4">3.5.4.28</ecNumber>
        <ecNumber evidence="4">3.5.4.31</ecNumber>
    </recommendedName>
</protein>
<feature type="binding site" evidence="4">
    <location>
        <position position="69"/>
    </location>
    <ligand>
        <name>Zn(2+)</name>
        <dbReference type="ChEBI" id="CHEBI:29105"/>
    </ligand>
</feature>
<evidence type="ECO:0000259" key="5">
    <source>
        <dbReference type="Pfam" id="PF01979"/>
    </source>
</evidence>
<evidence type="ECO:0000256" key="4">
    <source>
        <dbReference type="HAMAP-Rule" id="MF_01281"/>
    </source>
</evidence>
<dbReference type="InterPro" id="IPR023512">
    <property type="entry name" value="Deaminase_MtaD/DadD"/>
</dbReference>
<gene>
    <name evidence="4" type="primary">mtaD</name>
    <name evidence="6" type="ORF">FYJ44_08935</name>
</gene>
<evidence type="ECO:0000256" key="2">
    <source>
        <dbReference type="ARBA" id="ARBA00022801"/>
    </source>
</evidence>
<dbReference type="FunFam" id="3.20.20.140:FF:000014">
    <property type="entry name" value="5-methylthioadenosine/S-adenosylhomocysteine deaminase"/>
    <property type="match status" value="1"/>
</dbReference>
<dbReference type="RefSeq" id="WP_154511298.1">
    <property type="nucleotide sequence ID" value="NZ_VUMH01000008.1"/>
</dbReference>
<evidence type="ECO:0000313" key="6">
    <source>
        <dbReference type="EMBL" id="MSS28156.1"/>
    </source>
</evidence>
<evidence type="ECO:0000313" key="7">
    <source>
        <dbReference type="Proteomes" id="UP000477488"/>
    </source>
</evidence>
<dbReference type="InterPro" id="IPR032466">
    <property type="entry name" value="Metal_Hydrolase"/>
</dbReference>
<feature type="binding site" evidence="4">
    <location>
        <position position="98"/>
    </location>
    <ligand>
        <name>substrate</name>
    </ligand>
</feature>
<dbReference type="AlphaFoldDB" id="A0A6L5XLW7"/>
<comment type="catalytic activity">
    <reaction evidence="4">
        <text>S-adenosyl-L-homocysteine + H2O + H(+) = S-inosyl-L-homocysteine + NH4(+)</text>
        <dbReference type="Rhea" id="RHEA:20716"/>
        <dbReference type="ChEBI" id="CHEBI:15377"/>
        <dbReference type="ChEBI" id="CHEBI:15378"/>
        <dbReference type="ChEBI" id="CHEBI:28938"/>
        <dbReference type="ChEBI" id="CHEBI:57856"/>
        <dbReference type="ChEBI" id="CHEBI:57985"/>
        <dbReference type="EC" id="3.5.4.28"/>
    </reaction>
</comment>
<sequence>MQHCHTLLHAGILVTQDVQRRIIENGSLAINQGMVAAVGTREALSAAWQAERELDLGRMLVLPGLVNVHTHAAMTFLRGLADDMPLMDWLRRRIFPVEAKLTPEIVRLGSLLGYAEMLRTGTTACMDMYIFEEAVFEAARTAGLRCVGGEAVFAFPSAACAGPEAALQATRALAEHCVGDDRLRVAVNPHSVYTTTPEILAACRDLAGELGLPLHIHLSETREETELCLKNHGKRPVALCRDLGLLDLPCTLAHVVDADEEELDILARHKAVAAHNPSSNMKLASGVAPLPAMLERGLAVGLGTDGPASNNQLNMFTEMGRAALLHKLAGHDPTLLPAARVLDMATLGGAAALHDARLGSLEPGKAADCVALDLSSPNLQPLYNVVSQTVYAATGLETRMTMVGGEILYQDGRFSRFDYDALCREMSDLRSFVLRAAGLAG</sequence>
<feature type="binding site" evidence="4">
    <location>
        <position position="305"/>
    </location>
    <ligand>
        <name>Zn(2+)</name>
        <dbReference type="ChEBI" id="CHEBI:29105"/>
    </ligand>
</feature>
<dbReference type="GO" id="GO:0090614">
    <property type="term" value="F:5'-methylthioadenosine deaminase activity"/>
    <property type="evidence" value="ECO:0007669"/>
    <property type="project" value="UniProtKB-UniRule"/>
</dbReference>
<comment type="function">
    <text evidence="4">Catalyzes the deamination of 5-methylthioadenosine and S-adenosyl-L-homocysteine into 5-methylthioinosine and S-inosyl-L-homocysteine, respectively. Is also able to deaminate adenosine.</text>
</comment>
<feature type="binding site" evidence="4">
    <location>
        <position position="220"/>
    </location>
    <ligand>
        <name>substrate</name>
    </ligand>
</feature>
<dbReference type="EC" id="3.5.4.31" evidence="4"/>
<dbReference type="HAMAP" id="MF_01281">
    <property type="entry name" value="MTA_SAH_deamin"/>
    <property type="match status" value="1"/>
</dbReference>
<keyword evidence="3 4" id="KW-0862">Zinc</keyword>
<dbReference type="EC" id="3.5.4.28" evidence="4"/>
<feature type="binding site" evidence="4">
    <location>
        <position position="71"/>
    </location>
    <ligand>
        <name>Zn(2+)</name>
        <dbReference type="ChEBI" id="CHEBI:29105"/>
    </ligand>
</feature>